<dbReference type="Proteomes" id="UP000008022">
    <property type="component" value="Unassembled WGS sequence"/>
</dbReference>
<dbReference type="SUPFAM" id="SSF81878">
    <property type="entry name" value="BRCA2 tower domain"/>
    <property type="match status" value="1"/>
</dbReference>
<evidence type="ECO:0000256" key="3">
    <source>
        <dbReference type="ARBA" id="ARBA00023125"/>
    </source>
</evidence>
<dbReference type="PROSITE" id="PS50138">
    <property type="entry name" value="BRCA2_REPEAT"/>
    <property type="match status" value="4"/>
</dbReference>
<keyword evidence="3" id="KW-0238">DNA-binding</keyword>
<dbReference type="Gene3D" id="2.40.50.140">
    <property type="entry name" value="Nucleic acid-binding proteins"/>
    <property type="match status" value="4"/>
</dbReference>
<dbReference type="GO" id="GO:0000724">
    <property type="term" value="P:double-strand break repair via homologous recombination"/>
    <property type="evidence" value="ECO:0007669"/>
    <property type="project" value="InterPro"/>
</dbReference>
<dbReference type="EnsemblPlants" id="ORUFI01G04350.6">
    <property type="protein sequence ID" value="ORUFI01G04350.6"/>
    <property type="gene ID" value="ORUFI01G04350"/>
</dbReference>
<dbReference type="PANTHER" id="PTHR11289">
    <property type="entry name" value="BREAST CANCER TYPE 2 SUSCEPTIBILITY PROTEIN BRCA2"/>
    <property type="match status" value="1"/>
</dbReference>
<evidence type="ECO:0000259" key="7">
    <source>
        <dbReference type="SMART" id="SM01341"/>
    </source>
</evidence>
<feature type="compositionally biased region" description="Basic and acidic residues" evidence="6">
    <location>
        <begin position="742"/>
        <end position="752"/>
    </location>
</feature>
<evidence type="ECO:0000256" key="6">
    <source>
        <dbReference type="SAM" id="MobiDB-lite"/>
    </source>
</evidence>
<dbReference type="SMART" id="SM01341">
    <property type="entry name" value="Tower"/>
    <property type="match status" value="1"/>
</dbReference>
<dbReference type="InterPro" id="IPR015187">
    <property type="entry name" value="BRCA2_OB_1"/>
</dbReference>
<organism evidence="8 9">
    <name type="scientific">Oryza rufipogon</name>
    <name type="common">Brownbeard rice</name>
    <name type="synonym">Asian wild rice</name>
    <dbReference type="NCBI Taxonomy" id="4529"/>
    <lineage>
        <taxon>Eukaryota</taxon>
        <taxon>Viridiplantae</taxon>
        <taxon>Streptophyta</taxon>
        <taxon>Embryophyta</taxon>
        <taxon>Tracheophyta</taxon>
        <taxon>Spermatophyta</taxon>
        <taxon>Magnoliopsida</taxon>
        <taxon>Liliopsida</taxon>
        <taxon>Poales</taxon>
        <taxon>Poaceae</taxon>
        <taxon>BOP clade</taxon>
        <taxon>Oryzoideae</taxon>
        <taxon>Oryzeae</taxon>
        <taxon>Oryzinae</taxon>
        <taxon>Oryza</taxon>
    </lineage>
</organism>
<keyword evidence="1" id="KW-0677">Repeat</keyword>
<reference evidence="8" key="2">
    <citation type="submission" date="2015-06" db="UniProtKB">
        <authorList>
            <consortium name="EnsemblPlants"/>
        </authorList>
    </citation>
    <scope>IDENTIFICATION</scope>
</reference>
<dbReference type="FunFam" id="2.40.50.140:FF:000267">
    <property type="entry name" value="Protein BREAST CANCER SUSCEPTIBILITY 2 homolog B"/>
    <property type="match status" value="1"/>
</dbReference>
<dbReference type="Pfam" id="PF09169">
    <property type="entry name" value="BRCA-2_helical"/>
    <property type="match status" value="1"/>
</dbReference>
<feature type="domain" description="Tower" evidence="7">
    <location>
        <begin position="1164"/>
        <end position="1204"/>
    </location>
</feature>
<dbReference type="InterPro" id="IPR015252">
    <property type="entry name" value="BRCA2_hlx"/>
</dbReference>
<dbReference type="GO" id="GO:0006355">
    <property type="term" value="P:regulation of DNA-templated transcription"/>
    <property type="evidence" value="ECO:0007669"/>
    <property type="project" value="TreeGrafter"/>
</dbReference>
<evidence type="ECO:0000256" key="5">
    <source>
        <dbReference type="ARBA" id="ARBA00023204"/>
    </source>
</evidence>
<feature type="region of interest" description="Disordered" evidence="6">
    <location>
        <begin position="738"/>
        <end position="775"/>
    </location>
</feature>
<dbReference type="PANTHER" id="PTHR11289:SF0">
    <property type="entry name" value="BREAST CANCER TYPE 2 SUSCEPTIBILITY PROTEIN"/>
    <property type="match status" value="1"/>
</dbReference>
<reference evidence="9" key="1">
    <citation type="submission" date="2013-06" db="EMBL/GenBank/DDBJ databases">
        <authorList>
            <person name="Zhao Q."/>
        </authorList>
    </citation>
    <scope>NUCLEOTIDE SEQUENCE</scope>
    <source>
        <strain evidence="9">cv. W1943</strain>
    </source>
</reference>
<dbReference type="InterPro" id="IPR015525">
    <property type="entry name" value="BRCA2"/>
</dbReference>
<dbReference type="Pfam" id="PF09103">
    <property type="entry name" value="BRCA-2_OB1"/>
    <property type="match status" value="1"/>
</dbReference>
<keyword evidence="4" id="KW-0233">DNA recombination</keyword>
<dbReference type="SUPFAM" id="SSF50249">
    <property type="entry name" value="Nucleic acid-binding proteins"/>
    <property type="match status" value="3"/>
</dbReference>
<evidence type="ECO:0000256" key="4">
    <source>
        <dbReference type="ARBA" id="ARBA00023172"/>
    </source>
</evidence>
<feature type="region of interest" description="Disordered" evidence="6">
    <location>
        <begin position="439"/>
        <end position="467"/>
    </location>
</feature>
<dbReference type="InterPro" id="IPR015205">
    <property type="entry name" value="Tower_dom"/>
</dbReference>
<feature type="region of interest" description="Disordered" evidence="6">
    <location>
        <begin position="1"/>
        <end position="68"/>
    </location>
</feature>
<dbReference type="InterPro" id="IPR002093">
    <property type="entry name" value="BRCA2_repeat"/>
</dbReference>
<dbReference type="GO" id="GO:0003677">
    <property type="term" value="F:DNA binding"/>
    <property type="evidence" value="ECO:0007669"/>
    <property type="project" value="UniProtKB-KW"/>
</dbReference>
<protein>
    <recommendedName>
        <fullName evidence="7">Tower domain-containing protein</fullName>
    </recommendedName>
</protein>
<name>A0A0E0MRS8_ORYRU</name>
<dbReference type="InterPro" id="IPR036315">
    <property type="entry name" value="BRCA2_hlx_sf"/>
</dbReference>
<feature type="compositionally biased region" description="Basic and acidic residues" evidence="6">
    <location>
        <begin position="1029"/>
        <end position="1045"/>
    </location>
</feature>
<dbReference type="FunFam" id="2.40.50.140:FF:000282">
    <property type="entry name" value="Protein BREAST CANCER SUSCEPTIBILITY 2 homolog B"/>
    <property type="match status" value="1"/>
</dbReference>
<sequence>MQRRWQVWGKPDGSLVWVPASDGPPPPAAAASEAPLPRPDPQPAATELGEARSGDAIPEGPGAADGCSVPSMADLFNQALDKLVAADGMAEAIEDSGKGAVFCTGLGGSVAVSERAVERAKALVGEVAEEISNERRQPFGDGSNLECGLGESNVSFKGGVHKDSLSPMFQTGSGKMVSLSKGSIQKARAVLEGNAENSSVIAVQSMFHTGLVRPDPVSRSSTDNAMTVLEGQTNPKQGDVADVYDKENFPLFQTGSGKAVSVSVASIQKAKAVLEQNNTENTEDFGRPDQSLIFQTGSRRPVLISERSSSVVKDGGAENIVFQTGLGRPVVVSQTSIQKARTVLDQECAKRSGHGDTNVSTTTFQTETPTSVLMSGGLTMNDRSVTPEGGVSMQGNFLEADGHLPLFQTGLGRSISVSKGSIKRASALLEPRNITKELEDEAHSDDGCATPMFKTGSGRSITASENSRKKAHVVLEGEEPVKNVNNDTGEAIAPMLHAGMQKFAPQNRNSSHKAITLMEQGSSMKEDRGNEPPMFRTGSGKSVLISHSSVQKARAVLEEEGNMKKENHKQLSNVDRYIPIFTSPLKTSYARTVHISSVGVSRAATLLGLEENTLSTQLLGHVGDKLGTKITVERENSEHQFGVASVSGISGGCPISSGPAENQVLMDPHQHFAFSKTTFSDSSEQAIRFSTAGGRTMAISSDALQRAKNLLGESDLEVSPNNLLGHSSASACKENIQNSTGLRKEGEPDLLKSRGNSKTEPAQFSIPAKPDRKHTDSLEYAVPDATLANGNSVRLHAARDFHPINEIPKISKPSSRCSFGTENASDTKDKARRLQMPSGPLIDITNYIGTHSVNTDYLAGEKRRFGGRNSISPFKRPRSSRCTIFFTLLTYNSCDQTEDVTDEVKLMDAKKAEKYKFKTDTGAEEFQKMLLACGASLTYTTKEWVSNHYKWIVWKLASLERCYPTRAAGKFLKVGNVLEELKYRYDREVNNGHRSAIKKILEGNASPSLMMVLCISAIYSCPDLNNSKPEDDRAHTDDDNSENKSLRPAKRNMSTKIELTDGWYVVAFSVLHELKLKDVRTFSFSQIWGASLCGWAGPVSFHEASGTVKLMIHINGTYRARWDETLGLCKHAGVPLAFKCIKASGGRVPRTLVGVTRIYPVMYRERFSDGRFVVRSERMERKALQLYHQRVSKIAEDIQSEHGEHCDNTDDNDEGAKICKMLERAAEPEILMSSMNSEQLLSFSYYQEKQKIVRQNEVAKKVENALKVAGLSSRDVTPFLKVRVTGLISKHSATKSGCREGLITIWNPTEKQVRPFFTPRKAVELSHFGEVPLTSEFDIAGVILYVGNVYLLNNQNRQWLFLTDGSKFISGEKYEEQDDCLLAVSFSSKTTGEDSAFFNYALSGHIVGFSNLVKRDKDQMRHVWVAEATESSTYSLSHEIPKKSHLKEAATSAEKWASNSHPMIQHLKERVLQIVGDSGRDWHVEGQISGFGHEISCWRGNG</sequence>
<evidence type="ECO:0000313" key="9">
    <source>
        <dbReference type="Proteomes" id="UP000008022"/>
    </source>
</evidence>
<keyword evidence="2" id="KW-0227">DNA damage</keyword>
<dbReference type="InterPro" id="IPR012340">
    <property type="entry name" value="NA-bd_OB-fold"/>
</dbReference>
<keyword evidence="5" id="KW-0234">DNA repair</keyword>
<evidence type="ECO:0000313" key="8">
    <source>
        <dbReference type="EnsemblPlants" id="ORUFI01G04350.6"/>
    </source>
</evidence>
<proteinExistence type="predicted"/>
<dbReference type="SUPFAM" id="SSF81872">
    <property type="entry name" value="BRCA2 helical domain"/>
    <property type="match status" value="1"/>
</dbReference>
<keyword evidence="9" id="KW-1185">Reference proteome</keyword>
<evidence type="ECO:0000256" key="2">
    <source>
        <dbReference type="ARBA" id="ARBA00022763"/>
    </source>
</evidence>
<accession>A0A0E0MRS8</accession>
<dbReference type="Pfam" id="PF00634">
    <property type="entry name" value="BRCA2"/>
    <property type="match status" value="6"/>
</dbReference>
<feature type="region of interest" description="Disordered" evidence="6">
    <location>
        <begin position="1029"/>
        <end position="1049"/>
    </location>
</feature>
<dbReference type="Gramene" id="ORUFI01G04350.6">
    <property type="protein sequence ID" value="ORUFI01G04350.6"/>
    <property type="gene ID" value="ORUFI01G04350"/>
</dbReference>
<evidence type="ECO:0000256" key="1">
    <source>
        <dbReference type="ARBA" id="ARBA00022737"/>
    </source>
</evidence>